<evidence type="ECO:0000256" key="12">
    <source>
        <dbReference type="ARBA" id="ARBA00023180"/>
    </source>
</evidence>
<dbReference type="GO" id="GO:0004672">
    <property type="term" value="F:protein kinase activity"/>
    <property type="evidence" value="ECO:0007669"/>
    <property type="project" value="InterPro"/>
</dbReference>
<dbReference type="InterPro" id="IPR013210">
    <property type="entry name" value="LRR_N_plant-typ"/>
</dbReference>
<dbReference type="Pfam" id="PF23598">
    <property type="entry name" value="LRR_14"/>
    <property type="match status" value="1"/>
</dbReference>
<dbReference type="Pfam" id="PF13855">
    <property type="entry name" value="LRR_8"/>
    <property type="match status" value="3"/>
</dbReference>
<dbReference type="EMBL" id="SDAM02000027">
    <property type="protein sequence ID" value="KAH6836041.1"/>
    <property type="molecule type" value="Genomic_DNA"/>
</dbReference>
<dbReference type="GO" id="GO:0016020">
    <property type="term" value="C:membrane"/>
    <property type="evidence" value="ECO:0007669"/>
    <property type="project" value="UniProtKB-SubCell"/>
</dbReference>
<dbReference type="GO" id="GO:0033612">
    <property type="term" value="F:receptor serine/threonine kinase binding"/>
    <property type="evidence" value="ECO:0007669"/>
    <property type="project" value="TreeGrafter"/>
</dbReference>
<dbReference type="FunFam" id="1.10.510.10:FF:000388">
    <property type="entry name" value="Leucine-rich repeat receptor-like tyrosine-protein kinase PXC3"/>
    <property type="match status" value="1"/>
</dbReference>
<dbReference type="PRINTS" id="PR00019">
    <property type="entry name" value="LEURICHRPT"/>
</dbReference>
<dbReference type="Gene3D" id="1.10.510.10">
    <property type="entry name" value="Transferase(Phosphotransferase) domain 1"/>
    <property type="match status" value="1"/>
</dbReference>
<keyword evidence="4 13" id="KW-0812">Transmembrane</keyword>
<keyword evidence="17" id="KW-1185">Reference proteome</keyword>
<dbReference type="GO" id="GO:0009791">
    <property type="term" value="P:post-embryonic development"/>
    <property type="evidence" value="ECO:0007669"/>
    <property type="project" value="UniProtKB-ARBA"/>
</dbReference>
<evidence type="ECO:0000256" key="8">
    <source>
        <dbReference type="ARBA" id="ARBA00022840"/>
    </source>
</evidence>
<dbReference type="InterPro" id="IPR050647">
    <property type="entry name" value="Plant_LRR-RLKs"/>
</dbReference>
<dbReference type="InterPro" id="IPR032675">
    <property type="entry name" value="LRR_dom_sf"/>
</dbReference>
<evidence type="ECO:0000313" key="16">
    <source>
        <dbReference type="EMBL" id="KAH6836041.1"/>
    </source>
</evidence>
<evidence type="ECO:0000256" key="6">
    <source>
        <dbReference type="ARBA" id="ARBA00022737"/>
    </source>
</evidence>
<dbReference type="PROSITE" id="PS50011">
    <property type="entry name" value="PROTEIN_KINASE_DOM"/>
    <property type="match status" value="1"/>
</dbReference>
<reference evidence="16 17" key="1">
    <citation type="journal article" date="2021" name="Nat. Commun.">
        <title>Incipient diploidization of the medicinal plant Perilla within 10,000 years.</title>
        <authorList>
            <person name="Zhang Y."/>
            <person name="Shen Q."/>
            <person name="Leng L."/>
            <person name="Zhang D."/>
            <person name="Chen S."/>
            <person name="Shi Y."/>
            <person name="Ning Z."/>
            <person name="Chen S."/>
        </authorList>
    </citation>
    <scope>NUCLEOTIDE SEQUENCE [LARGE SCALE GENOMIC DNA]</scope>
    <source>
        <strain evidence="17">cv. PC099</strain>
    </source>
</reference>
<dbReference type="GO" id="GO:0051707">
    <property type="term" value="P:response to other organism"/>
    <property type="evidence" value="ECO:0007669"/>
    <property type="project" value="UniProtKB-ARBA"/>
</dbReference>
<dbReference type="InterPro" id="IPR055414">
    <property type="entry name" value="LRR_R13L4/SHOC2-like"/>
</dbReference>
<keyword evidence="5 14" id="KW-0732">Signal</keyword>
<dbReference type="Pfam" id="PF00560">
    <property type="entry name" value="LRR_1"/>
    <property type="match status" value="2"/>
</dbReference>
<dbReference type="FunFam" id="3.80.10.10:FF:000095">
    <property type="entry name" value="LRR receptor-like serine/threonine-protein kinase GSO1"/>
    <property type="match status" value="1"/>
</dbReference>
<dbReference type="PANTHER" id="PTHR48056">
    <property type="entry name" value="LRR RECEPTOR-LIKE SERINE/THREONINE-PROTEIN KINASE-RELATED"/>
    <property type="match status" value="1"/>
</dbReference>
<keyword evidence="9 13" id="KW-1133">Transmembrane helix</keyword>
<keyword evidence="12" id="KW-0325">Glycoprotein</keyword>
<dbReference type="SUPFAM" id="SSF52058">
    <property type="entry name" value="L domain-like"/>
    <property type="match status" value="1"/>
</dbReference>
<accession>A0AAD4JLI2</accession>
<evidence type="ECO:0000256" key="5">
    <source>
        <dbReference type="ARBA" id="ARBA00022729"/>
    </source>
</evidence>
<feature type="domain" description="Protein kinase" evidence="15">
    <location>
        <begin position="639"/>
        <end position="917"/>
    </location>
</feature>
<gene>
    <name evidence="16" type="ORF">C2S53_002203</name>
</gene>
<dbReference type="SMART" id="SM00369">
    <property type="entry name" value="LRR_TYP"/>
    <property type="match status" value="10"/>
</dbReference>
<dbReference type="SUPFAM" id="SSF52047">
    <property type="entry name" value="RNI-like"/>
    <property type="match status" value="1"/>
</dbReference>
<dbReference type="AlphaFoldDB" id="A0AAD4JLI2"/>
<keyword evidence="2" id="KW-0433">Leucine-rich repeat</keyword>
<feature type="signal peptide" evidence="14">
    <location>
        <begin position="1"/>
        <end position="25"/>
    </location>
</feature>
<evidence type="ECO:0000256" key="1">
    <source>
        <dbReference type="ARBA" id="ARBA00004479"/>
    </source>
</evidence>
<evidence type="ECO:0000256" key="4">
    <source>
        <dbReference type="ARBA" id="ARBA00022692"/>
    </source>
</evidence>
<dbReference type="GO" id="GO:0006952">
    <property type="term" value="P:defense response"/>
    <property type="evidence" value="ECO:0007669"/>
    <property type="project" value="UniProtKB-ARBA"/>
</dbReference>
<evidence type="ECO:0000313" key="17">
    <source>
        <dbReference type="Proteomes" id="UP001190926"/>
    </source>
</evidence>
<keyword evidence="10 13" id="KW-0472">Membrane</keyword>
<dbReference type="InterPro" id="IPR003591">
    <property type="entry name" value="Leu-rich_rpt_typical-subtyp"/>
</dbReference>
<dbReference type="GO" id="GO:0005524">
    <property type="term" value="F:ATP binding"/>
    <property type="evidence" value="ECO:0007669"/>
    <property type="project" value="UniProtKB-KW"/>
</dbReference>
<dbReference type="PANTHER" id="PTHR48056:SF17">
    <property type="entry name" value="LEUCINE-RICH REPEAT RECEPTOR PROTEIN KINASE EMS1"/>
    <property type="match status" value="1"/>
</dbReference>
<dbReference type="FunFam" id="3.80.10.10:FF:000453">
    <property type="entry name" value="Leucine-rich receptor-like protein kinase family protein"/>
    <property type="match status" value="1"/>
</dbReference>
<dbReference type="FunFam" id="3.80.10.10:FF:000512">
    <property type="entry name" value="Leucine-rich repeat receptor-like serine/threonine-protein kinase BAM3"/>
    <property type="match status" value="1"/>
</dbReference>
<dbReference type="InterPro" id="IPR001611">
    <property type="entry name" value="Leu-rich_rpt"/>
</dbReference>
<comment type="subcellular location">
    <subcellularLocation>
        <location evidence="1">Membrane</location>
        <topology evidence="1">Single-pass type I membrane protein</topology>
    </subcellularLocation>
</comment>
<evidence type="ECO:0000256" key="7">
    <source>
        <dbReference type="ARBA" id="ARBA00022741"/>
    </source>
</evidence>
<evidence type="ECO:0000256" key="9">
    <source>
        <dbReference type="ARBA" id="ARBA00022989"/>
    </source>
</evidence>
<dbReference type="Pfam" id="PF08263">
    <property type="entry name" value="LRRNT_2"/>
    <property type="match status" value="1"/>
</dbReference>
<dbReference type="SUPFAM" id="SSF56112">
    <property type="entry name" value="Protein kinase-like (PK-like)"/>
    <property type="match status" value="1"/>
</dbReference>
<keyword evidence="8" id="KW-0067">ATP-binding</keyword>
<feature type="chain" id="PRO_5042202855" description="Protein kinase domain-containing protein" evidence="14">
    <location>
        <begin position="26"/>
        <end position="917"/>
    </location>
</feature>
<evidence type="ECO:0000256" key="14">
    <source>
        <dbReference type="SAM" id="SignalP"/>
    </source>
</evidence>
<protein>
    <recommendedName>
        <fullName evidence="15">Protein kinase domain-containing protein</fullName>
    </recommendedName>
</protein>
<evidence type="ECO:0000256" key="11">
    <source>
        <dbReference type="ARBA" id="ARBA00023170"/>
    </source>
</evidence>
<dbReference type="Gene3D" id="3.80.10.10">
    <property type="entry name" value="Ribonuclease Inhibitor"/>
    <property type="match status" value="4"/>
</dbReference>
<evidence type="ECO:0000259" key="15">
    <source>
        <dbReference type="PROSITE" id="PS50011"/>
    </source>
</evidence>
<dbReference type="Pfam" id="PF00069">
    <property type="entry name" value="Pkinase"/>
    <property type="match status" value="1"/>
</dbReference>
<evidence type="ECO:0000256" key="10">
    <source>
        <dbReference type="ARBA" id="ARBA00023136"/>
    </source>
</evidence>
<proteinExistence type="predicted"/>
<keyword evidence="6" id="KW-0677">Repeat</keyword>
<dbReference type="InterPro" id="IPR011009">
    <property type="entry name" value="Kinase-like_dom_sf"/>
</dbReference>
<feature type="transmembrane region" description="Helical" evidence="13">
    <location>
        <begin position="586"/>
        <end position="607"/>
    </location>
</feature>
<sequence length="917" mass="100905">MLEMVVCSAAKVFVLMVCMISVVCCELPSEQVSAMTSIYEIIQNRSGAPFRWNNVLKNSNPCSWEGVGCSPDNSSINTINFNLFSIFTSEFLPFLCNIRTLEYVDVSYNYLSAIPDSFFIGCGKIRGLKHLNLGGNKLNGSLPNFNGFTMLEDLDISGNSLSGEIGLQLDGLGSLKSLDFGWNQFTGKIPTNIGKMNLLEELVLTANNFTGEIPVEMITKYKNLRVIDLSDNMLSGSIPGELGKLTSLQTLDLSGNQLSGNIPIGISNITTLQRFEANYNNLNGTIPSDLLGRLVELEYLGLSNNRLTGSLPLVLGNLTSLRYLNLRFNYFVGVVPPEISQLNLLTDLNVGWNSLNGSIPWSIVRMQNLSHLDLQGNNLCGPIPDSIGNLSSLLELQLGNNRLSGPIPDMPHTLQTTLNLSNNHFVGHIPINLLRLQRLEVLDLQGNYLSGHIPDTIRNLSSLRELQLGNNQLSGRIPDMPQSLQIALNLSYNLFHGRIPSTLSILWRLEVLDLSNNKFSGEIPDFLTVLRSLTHLLLMNNELSGVLPQFGNHVEVNISGNNYFISPTQNASPAPHRNTKIIDSDIVIAVASGIPVGLLISMLAIFISTRYKRIHGNLSTPNRIHNPNINFNKAMEAVADPSNITLKTTFSTFYKAVMPSGTAYLAKKVSHSNSLFLFPRHEQLVEELEVVGKLSNSNVMIPVAYVLTVRRAYLFYDFVRGTLHDILHHRMGSTLEWASRYNIAVKVAQGLAYLHECSSGPIILLDLCSKSIMLKSVDEPHISDIELCNLIHPSKTKGSLFTAADSLGYAPPEYACTKRVTAAGNVYSFGVVLLELVTGKPAVNEGTELAKWVSSSSEQQDKWDEILDSGVSETSVSVRNQMLAVLEVALACISISPEMRPNTVTMVQMLLSKRSHN</sequence>
<evidence type="ECO:0000256" key="3">
    <source>
        <dbReference type="ARBA" id="ARBA00022679"/>
    </source>
</evidence>
<keyword evidence="3" id="KW-0808">Transferase</keyword>
<name>A0AAD4JLI2_PERFH</name>
<keyword evidence="11" id="KW-0675">Receptor</keyword>
<evidence type="ECO:0000256" key="13">
    <source>
        <dbReference type="SAM" id="Phobius"/>
    </source>
</evidence>
<dbReference type="PROSITE" id="PS51450">
    <property type="entry name" value="LRR"/>
    <property type="match status" value="1"/>
</dbReference>
<comment type="caution">
    <text evidence="16">The sequence shown here is derived from an EMBL/GenBank/DDBJ whole genome shotgun (WGS) entry which is preliminary data.</text>
</comment>
<evidence type="ECO:0000256" key="2">
    <source>
        <dbReference type="ARBA" id="ARBA00022614"/>
    </source>
</evidence>
<keyword evidence="7" id="KW-0547">Nucleotide-binding</keyword>
<dbReference type="InterPro" id="IPR000719">
    <property type="entry name" value="Prot_kinase_dom"/>
</dbReference>
<dbReference type="Proteomes" id="UP001190926">
    <property type="component" value="Unassembled WGS sequence"/>
</dbReference>
<dbReference type="SMART" id="SM00365">
    <property type="entry name" value="LRR_SD22"/>
    <property type="match status" value="6"/>
</dbReference>
<organism evidence="16 17">
    <name type="scientific">Perilla frutescens var. hirtella</name>
    <name type="common">Perilla citriodora</name>
    <name type="synonym">Perilla setoyensis</name>
    <dbReference type="NCBI Taxonomy" id="608512"/>
    <lineage>
        <taxon>Eukaryota</taxon>
        <taxon>Viridiplantae</taxon>
        <taxon>Streptophyta</taxon>
        <taxon>Embryophyta</taxon>
        <taxon>Tracheophyta</taxon>
        <taxon>Spermatophyta</taxon>
        <taxon>Magnoliopsida</taxon>
        <taxon>eudicotyledons</taxon>
        <taxon>Gunneridae</taxon>
        <taxon>Pentapetalae</taxon>
        <taxon>asterids</taxon>
        <taxon>lamiids</taxon>
        <taxon>Lamiales</taxon>
        <taxon>Lamiaceae</taxon>
        <taxon>Nepetoideae</taxon>
        <taxon>Elsholtzieae</taxon>
        <taxon>Perilla</taxon>
    </lineage>
</organism>